<name>A0A059EXI6_9MICR</name>
<reference evidence="1 2" key="2">
    <citation type="submission" date="2014-03" db="EMBL/GenBank/DDBJ databases">
        <title>The Genome Sequence of Anncaliia algerae insect isolate PRA339.</title>
        <authorList>
            <consortium name="The Broad Institute Genome Sequencing Platform"/>
            <consortium name="The Broad Institute Genome Sequencing Center for Infectious Disease"/>
            <person name="Cuomo C."/>
            <person name="Becnel J."/>
            <person name="Sanscrainte N."/>
            <person name="Walker B."/>
            <person name="Young S.K."/>
            <person name="Zeng Q."/>
            <person name="Gargeya S."/>
            <person name="Fitzgerald M."/>
            <person name="Haas B."/>
            <person name="Abouelleil A."/>
            <person name="Alvarado L."/>
            <person name="Arachchi H.M."/>
            <person name="Berlin A.M."/>
            <person name="Chapman S.B."/>
            <person name="Dewar J."/>
            <person name="Goldberg J."/>
            <person name="Griggs A."/>
            <person name="Gujja S."/>
            <person name="Hansen M."/>
            <person name="Howarth C."/>
            <person name="Imamovic A."/>
            <person name="Larimer J."/>
            <person name="McCowan C."/>
            <person name="Murphy C."/>
            <person name="Neiman D."/>
            <person name="Pearson M."/>
            <person name="Priest M."/>
            <person name="Roberts A."/>
            <person name="Saif S."/>
            <person name="Shea T."/>
            <person name="Sisk P."/>
            <person name="Sykes S."/>
            <person name="Wortman J."/>
            <person name="Nusbaum C."/>
            <person name="Birren B."/>
        </authorList>
    </citation>
    <scope>NUCLEOTIDE SEQUENCE [LARGE SCALE GENOMIC DNA]</scope>
    <source>
        <strain evidence="1 2">PRA339</strain>
    </source>
</reference>
<dbReference type="EMBL" id="KK365258">
    <property type="protein sequence ID" value="KCZ79547.1"/>
    <property type="molecule type" value="Genomic_DNA"/>
</dbReference>
<evidence type="ECO:0000313" key="2">
    <source>
        <dbReference type="Proteomes" id="UP000030655"/>
    </source>
</evidence>
<dbReference type="AlphaFoldDB" id="A0A059EXI6"/>
<accession>A0A059EXI6</accession>
<feature type="non-terminal residue" evidence="1">
    <location>
        <position position="1"/>
    </location>
</feature>
<dbReference type="HOGENOM" id="CLU_3129618_0_0_1"/>
<evidence type="ECO:0000313" key="1">
    <source>
        <dbReference type="EMBL" id="KCZ79547.1"/>
    </source>
</evidence>
<gene>
    <name evidence="1" type="ORF">H312_03058</name>
</gene>
<reference evidence="2" key="1">
    <citation type="submission" date="2013-02" db="EMBL/GenBank/DDBJ databases">
        <authorList>
            <consortium name="The Broad Institute Genome Sequencing Platform"/>
            <person name="Cuomo C."/>
            <person name="Becnel J."/>
            <person name="Sanscrainte N."/>
            <person name="Walker B."/>
            <person name="Young S.K."/>
            <person name="Zeng Q."/>
            <person name="Gargeya S."/>
            <person name="Fitzgerald M."/>
            <person name="Haas B."/>
            <person name="Abouelleil A."/>
            <person name="Alvarado L."/>
            <person name="Arachchi H.M."/>
            <person name="Berlin A.M."/>
            <person name="Chapman S.B."/>
            <person name="Dewar J."/>
            <person name="Goldberg J."/>
            <person name="Griggs A."/>
            <person name="Gujja S."/>
            <person name="Hansen M."/>
            <person name="Howarth C."/>
            <person name="Imamovic A."/>
            <person name="Larimer J."/>
            <person name="McCowan C."/>
            <person name="Murphy C."/>
            <person name="Neiman D."/>
            <person name="Pearson M."/>
            <person name="Priest M."/>
            <person name="Roberts A."/>
            <person name="Saif S."/>
            <person name="Shea T."/>
            <person name="Sisk P."/>
            <person name="Sykes S."/>
            <person name="Wortman J."/>
            <person name="Nusbaum C."/>
            <person name="Birren B."/>
        </authorList>
    </citation>
    <scope>NUCLEOTIDE SEQUENCE [LARGE SCALE GENOMIC DNA]</scope>
    <source>
        <strain evidence="2">PRA339</strain>
    </source>
</reference>
<dbReference type="OrthoDB" id="2142724at2759"/>
<proteinExistence type="predicted"/>
<dbReference type="VEuPathDB" id="MicrosporidiaDB:H312_03058"/>
<keyword evidence="2" id="KW-1185">Reference proteome</keyword>
<dbReference type="Proteomes" id="UP000030655">
    <property type="component" value="Unassembled WGS sequence"/>
</dbReference>
<organism evidence="1 2">
    <name type="scientific">Anncaliia algerae PRA339</name>
    <dbReference type="NCBI Taxonomy" id="1288291"/>
    <lineage>
        <taxon>Eukaryota</taxon>
        <taxon>Fungi</taxon>
        <taxon>Fungi incertae sedis</taxon>
        <taxon>Microsporidia</taxon>
        <taxon>Tubulinosematoidea</taxon>
        <taxon>Tubulinosematidae</taxon>
        <taxon>Anncaliia</taxon>
    </lineage>
</organism>
<sequence length="50" mass="5759">LDFLDETGFNEHTRRFYAYSPINCRAYITVPANRSANKELICTIGFRGCI</sequence>
<protein>
    <submittedName>
        <fullName evidence="1">Uncharacterized protein</fullName>
    </submittedName>
</protein>